<dbReference type="Pfam" id="PF04333">
    <property type="entry name" value="MlaA"/>
    <property type="match status" value="1"/>
</dbReference>
<keyword evidence="4" id="KW-1185">Reference proteome</keyword>
<proteinExistence type="inferred from homology"/>
<dbReference type="KEGG" id="rhg:EXZ61_04745"/>
<organism evidence="3 4">
    <name type="scientific">Rhodoferax aquaticus</name>
    <dbReference type="NCBI Taxonomy" id="2527691"/>
    <lineage>
        <taxon>Bacteria</taxon>
        <taxon>Pseudomonadati</taxon>
        <taxon>Pseudomonadota</taxon>
        <taxon>Betaproteobacteria</taxon>
        <taxon>Burkholderiales</taxon>
        <taxon>Comamonadaceae</taxon>
        <taxon>Rhodoferax</taxon>
    </lineage>
</organism>
<sequence length="245" mass="26362">MFVIGRVTSGWLRCLSLGVVIALLQGCASVPNPDARDPFESVNRGVFSFNDAVDRAVAKPVATVYKGITPFWFRKGVGNFFGNLDDVWSAFNNALQLRGQETGDSIGRVMVNTTIGLLGVVDVASDLNIDKHPSNFGLTLGRWGVAPGPYLVLPLLGPSSLRDAVGLPVDSQGSILGKVSDVQVRDTLTLVNLVDTRAAFLGAGQVVEEAALDKYSFIRDGYLQRRRNLVYDGNPPEEDEAPLGK</sequence>
<dbReference type="PANTHER" id="PTHR30035:SF3">
    <property type="entry name" value="INTERMEMBRANE PHOSPHOLIPID TRANSPORT SYSTEM LIPOPROTEIN MLAA"/>
    <property type="match status" value="1"/>
</dbReference>
<dbReference type="PANTHER" id="PTHR30035">
    <property type="entry name" value="LIPOPROTEIN VACJ-RELATED"/>
    <property type="match status" value="1"/>
</dbReference>
<evidence type="ECO:0000256" key="2">
    <source>
        <dbReference type="ARBA" id="ARBA00022729"/>
    </source>
</evidence>
<dbReference type="GO" id="GO:0016020">
    <property type="term" value="C:membrane"/>
    <property type="evidence" value="ECO:0007669"/>
    <property type="project" value="InterPro"/>
</dbReference>
<evidence type="ECO:0000313" key="3">
    <source>
        <dbReference type="EMBL" id="QDL53540.1"/>
    </source>
</evidence>
<dbReference type="RefSeq" id="WP_142809526.1">
    <property type="nucleotide sequence ID" value="NZ_CP036282.1"/>
</dbReference>
<accession>A0A515ELJ2</accession>
<evidence type="ECO:0000313" key="4">
    <source>
        <dbReference type="Proteomes" id="UP000317365"/>
    </source>
</evidence>
<reference evidence="4" key="2">
    <citation type="journal article" date="2020" name="Int. J. Syst. Evol. Microbiol.">
        <title>Genomic insights into a novel species Rhodoferax aquaticus sp. nov., isolated from freshwater.</title>
        <authorList>
            <person name="Li T."/>
            <person name="Zhuo Y."/>
            <person name="Jin C.Z."/>
            <person name="Wu X."/>
            <person name="Ko S.R."/>
            <person name="Jin F.J."/>
            <person name="Ahn C.Y."/>
            <person name="Oh H.M."/>
            <person name="Lee H.G."/>
            <person name="Jin L."/>
        </authorList>
    </citation>
    <scope>NUCLEOTIDE SEQUENCE [LARGE SCALE GENOMIC DNA]</scope>
    <source>
        <strain evidence="4">Gr-4</strain>
    </source>
</reference>
<name>A0A515ELJ2_9BURK</name>
<dbReference type="GO" id="GO:0120010">
    <property type="term" value="P:intermembrane phospholipid transfer"/>
    <property type="evidence" value="ECO:0007669"/>
    <property type="project" value="TreeGrafter"/>
</dbReference>
<evidence type="ECO:0000256" key="1">
    <source>
        <dbReference type="ARBA" id="ARBA00010634"/>
    </source>
</evidence>
<comment type="similarity">
    <text evidence="1">Belongs to the MlaA family.</text>
</comment>
<reference evidence="4" key="1">
    <citation type="submission" date="2019-02" db="EMBL/GenBank/DDBJ databases">
        <title>Complete genome sequence of Rhodoferax sp. Gr-4.</title>
        <authorList>
            <person name="Jin L."/>
        </authorList>
    </citation>
    <scope>NUCLEOTIDE SEQUENCE [LARGE SCALE GENOMIC DNA]</scope>
    <source>
        <strain evidence="4">Gr-4</strain>
    </source>
</reference>
<keyword evidence="3" id="KW-0449">Lipoprotein</keyword>
<dbReference type="Proteomes" id="UP000317365">
    <property type="component" value="Chromosome"/>
</dbReference>
<dbReference type="EMBL" id="CP036282">
    <property type="protein sequence ID" value="QDL53540.1"/>
    <property type="molecule type" value="Genomic_DNA"/>
</dbReference>
<keyword evidence="2" id="KW-0732">Signal</keyword>
<gene>
    <name evidence="3" type="ORF">EXZ61_04745</name>
</gene>
<dbReference type="AlphaFoldDB" id="A0A515ELJ2"/>
<dbReference type="PROSITE" id="PS51257">
    <property type="entry name" value="PROKAR_LIPOPROTEIN"/>
    <property type="match status" value="1"/>
</dbReference>
<dbReference type="PRINTS" id="PR01805">
    <property type="entry name" value="VACJLIPOPROT"/>
</dbReference>
<dbReference type="InterPro" id="IPR007428">
    <property type="entry name" value="MlaA"/>
</dbReference>
<protein>
    <submittedName>
        <fullName evidence="3">VacJ family lipoprotein</fullName>
    </submittedName>
</protein>